<keyword evidence="3" id="KW-1185">Reference proteome</keyword>
<evidence type="ECO:0000313" key="3">
    <source>
        <dbReference type="Proteomes" id="UP001419268"/>
    </source>
</evidence>
<gene>
    <name evidence="2" type="ORF">Scep_020021</name>
</gene>
<evidence type="ECO:0000313" key="2">
    <source>
        <dbReference type="EMBL" id="KAK9112502.1"/>
    </source>
</evidence>
<reference evidence="2 3" key="1">
    <citation type="submission" date="2024-01" db="EMBL/GenBank/DDBJ databases">
        <title>Genome assemblies of Stephania.</title>
        <authorList>
            <person name="Yang L."/>
        </authorList>
    </citation>
    <scope>NUCLEOTIDE SEQUENCE [LARGE SCALE GENOMIC DNA]</scope>
    <source>
        <strain evidence="2">JXDWG</strain>
        <tissue evidence="2">Leaf</tissue>
    </source>
</reference>
<comment type="caution">
    <text evidence="2">The sequence shown here is derived from an EMBL/GenBank/DDBJ whole genome shotgun (WGS) entry which is preliminary data.</text>
</comment>
<feature type="region of interest" description="Disordered" evidence="1">
    <location>
        <begin position="277"/>
        <end position="325"/>
    </location>
</feature>
<dbReference type="EMBL" id="JBBNAG010000008">
    <property type="protein sequence ID" value="KAK9112502.1"/>
    <property type="molecule type" value="Genomic_DNA"/>
</dbReference>
<dbReference type="GO" id="GO:0016791">
    <property type="term" value="F:phosphatase activity"/>
    <property type="evidence" value="ECO:0007669"/>
    <property type="project" value="InterPro"/>
</dbReference>
<dbReference type="AlphaFoldDB" id="A0AAP0ICD8"/>
<dbReference type="PANTHER" id="PTHR20889">
    <property type="entry name" value="PHOSPHATASE, ORPHAN 1, 2"/>
    <property type="match status" value="1"/>
</dbReference>
<dbReference type="PANTHER" id="PTHR20889:SF12">
    <property type="entry name" value="LP01149P"/>
    <property type="match status" value="1"/>
</dbReference>
<sequence>MKNNGENDEDDDHGGYPGPWDIAQYYNLNLRDLARNSKIYITKLNLMQVGIASDPNVFFIETILKHHSLFDCFSKINTNSSVVDKQGRLRIFPCHDLTSSSCFRNLDNCPPNMCKGRIIERIKAKDGKGDYCPMLRLRKEYFVMPRKDYPLWELICCDPSKIKAKIFEWSVGEELERTLLDLVRLINFFENHINFFEDHNVDFNNADAVLSTALDCKFQLVALRHRRRLPSRSFEGKETLLELEEDLQGVEREFGVAESRYRLPQELLEGVQAMEQRAERGDEVEGGDGLNEKEKEVTSLKEKEKEGRLEGRRRGCMNCPPRDTDRSALRTQVIGSIRGSCTIFSTFGGMALKTIIPSGIKVRERINEPQRKALAFFLLTILLPESLSTTA</sequence>
<name>A0AAP0ICD8_9MAGN</name>
<dbReference type="Pfam" id="PF06888">
    <property type="entry name" value="Put_Phosphatase"/>
    <property type="match status" value="1"/>
</dbReference>
<organism evidence="2 3">
    <name type="scientific">Stephania cephalantha</name>
    <dbReference type="NCBI Taxonomy" id="152367"/>
    <lineage>
        <taxon>Eukaryota</taxon>
        <taxon>Viridiplantae</taxon>
        <taxon>Streptophyta</taxon>
        <taxon>Embryophyta</taxon>
        <taxon>Tracheophyta</taxon>
        <taxon>Spermatophyta</taxon>
        <taxon>Magnoliopsida</taxon>
        <taxon>Ranunculales</taxon>
        <taxon>Menispermaceae</taxon>
        <taxon>Menispermoideae</taxon>
        <taxon>Cissampelideae</taxon>
        <taxon>Stephania</taxon>
    </lineage>
</organism>
<evidence type="ECO:0000256" key="1">
    <source>
        <dbReference type="SAM" id="MobiDB-lite"/>
    </source>
</evidence>
<dbReference type="Proteomes" id="UP001419268">
    <property type="component" value="Unassembled WGS sequence"/>
</dbReference>
<dbReference type="InterPro" id="IPR016965">
    <property type="entry name" value="Pase_PHOSPHO-typ"/>
</dbReference>
<accession>A0AAP0ICD8</accession>
<feature type="compositionally biased region" description="Basic and acidic residues" evidence="1">
    <location>
        <begin position="290"/>
        <end position="313"/>
    </location>
</feature>
<proteinExistence type="predicted"/>
<protein>
    <submittedName>
        <fullName evidence="2">Uncharacterized protein</fullName>
    </submittedName>
</protein>